<keyword evidence="3" id="KW-1185">Reference proteome</keyword>
<reference evidence="2 3" key="1">
    <citation type="journal article" date="2021" name="ISME Commun">
        <title>Automated analysis of genomic sequences facilitates high-throughput and comprehensive description of bacteria.</title>
        <authorList>
            <person name="Hitch T.C.A."/>
        </authorList>
    </citation>
    <scope>NUCLEOTIDE SEQUENCE [LARGE SCALE GENOMIC DNA]</scope>
    <source>
        <strain evidence="2 3">Sanger_109</strain>
    </source>
</reference>
<dbReference type="PANTHER" id="PTHR28629">
    <property type="entry name" value="TRIOKINASE/FMN CYCLASE"/>
    <property type="match status" value="1"/>
</dbReference>
<dbReference type="Gene3D" id="3.30.1180.20">
    <property type="entry name" value="Dihydroxyacetone kinase, domain 2"/>
    <property type="match status" value="1"/>
</dbReference>
<dbReference type="Pfam" id="PF02733">
    <property type="entry name" value="Dak1"/>
    <property type="match status" value="1"/>
</dbReference>
<dbReference type="EMBL" id="JAOQJQ010000002">
    <property type="protein sequence ID" value="MCU6761714.1"/>
    <property type="molecule type" value="Genomic_DNA"/>
</dbReference>
<proteinExistence type="predicted"/>
<organism evidence="2 3">
    <name type="scientific">Brotonthovivens ammoniilytica</name>
    <dbReference type="NCBI Taxonomy" id="2981725"/>
    <lineage>
        <taxon>Bacteria</taxon>
        <taxon>Bacillati</taxon>
        <taxon>Bacillota</taxon>
        <taxon>Clostridia</taxon>
        <taxon>Lachnospirales</taxon>
        <taxon>Lachnospiraceae</taxon>
        <taxon>Brotonthovivens</taxon>
    </lineage>
</organism>
<evidence type="ECO:0000313" key="3">
    <source>
        <dbReference type="Proteomes" id="UP001652442"/>
    </source>
</evidence>
<sequence>MKMKKFLNSPNTLTDEMLEGYGLAAADIVEVRGHLVISKGLKTADRVTVVTMGGSGHEPAQAGFVGEGMLDIQVVGDVFAAPSPQSVYEALQLADKGHGVLLLVLNHAGDMLCANMVIKMAEKAGIKVKKVVTQEDISNAPRSNAADRRGLAGAIPLYHIAAAACREGKTLDEAADLAQKYADSMATISVAVRCATHPANGESFGDLGDEDMEIGMGQHGEGGGGRQPLKTARETISIMADALIKDIPLKRGDKCFVMINGTGATTLMEMFILYKDCVHYLKEQGIEVVANMVGEILTVQEQAGFQLNIAKWDDECLRLWNTPVHTFALSK</sequence>
<comment type="caution">
    <text evidence="2">The sequence shown here is derived from an EMBL/GenBank/DDBJ whole genome shotgun (WGS) entry which is preliminary data.</text>
</comment>
<dbReference type="Proteomes" id="UP001652442">
    <property type="component" value="Unassembled WGS sequence"/>
</dbReference>
<evidence type="ECO:0000313" key="2">
    <source>
        <dbReference type="EMBL" id="MCU6761714.1"/>
    </source>
</evidence>
<dbReference type="InterPro" id="IPR050861">
    <property type="entry name" value="Dihydroxyacetone_Kinase"/>
</dbReference>
<accession>A0ABT2TJL1</accession>
<dbReference type="RefSeq" id="WP_158424501.1">
    <property type="nucleotide sequence ID" value="NZ_JAOQJQ010000002.1"/>
</dbReference>
<feature type="domain" description="DhaK" evidence="1">
    <location>
        <begin position="9"/>
        <end position="329"/>
    </location>
</feature>
<gene>
    <name evidence="2" type="ORF">OCV88_05095</name>
</gene>
<dbReference type="PROSITE" id="PS51481">
    <property type="entry name" value="DHAK"/>
    <property type="match status" value="1"/>
</dbReference>
<keyword evidence="2" id="KW-0418">Kinase</keyword>
<keyword evidence="2" id="KW-0808">Transferase</keyword>
<dbReference type="SUPFAM" id="SSF82549">
    <property type="entry name" value="DAK1/DegV-like"/>
    <property type="match status" value="1"/>
</dbReference>
<dbReference type="GO" id="GO:0016301">
    <property type="term" value="F:kinase activity"/>
    <property type="evidence" value="ECO:0007669"/>
    <property type="project" value="UniProtKB-KW"/>
</dbReference>
<dbReference type="InterPro" id="IPR004006">
    <property type="entry name" value="DhaK_dom"/>
</dbReference>
<dbReference type="Gene3D" id="3.40.50.10440">
    <property type="entry name" value="Dihydroxyacetone kinase, domain 1"/>
    <property type="match status" value="1"/>
</dbReference>
<protein>
    <submittedName>
        <fullName evidence="2">Dihydroxyacetone kinase subunit DhaK</fullName>
    </submittedName>
</protein>
<dbReference type="PANTHER" id="PTHR28629:SF4">
    <property type="entry name" value="TRIOKINASE_FMN CYCLASE"/>
    <property type="match status" value="1"/>
</dbReference>
<evidence type="ECO:0000259" key="1">
    <source>
        <dbReference type="PROSITE" id="PS51481"/>
    </source>
</evidence>
<name>A0ABT2TJL1_9FIRM</name>